<sequence>MPVSSSTPVVTPGTIVCPHLDVPHQPGMNLVWSAALELAWKRLMKQAGGPIELAGVAPDDPAARLVRILNESPIEEGMLPREATVAWAGRADERGAGELRREIERVFGPAEARRVDVPDVSRITVVGGLDLHPQFTVPFARRTRTLAYRDKYAQAFGMWFDKDEPSDVWQRRSAQVVVHFPRYADDELAQLSDEERDAAYDDLVVEFRPADAAISLLVANVSWVSTLRDTVAGVLSHLQDVDGAPNARFTKKEGICLPVIRIACEAIFDQLSHRPIANCALRGRYLGELQQRVIFQFDEGGASAPSMMRNPYGGALMSPRRWYHDAPFNLLVVVERNARSPIFACWFGNSNAFVEGPEPEESARLRRYRRSDGRSVR</sequence>
<gene>
    <name evidence="1" type="ORF">BE15_44545</name>
</gene>
<comment type="caution">
    <text evidence="1">The sequence shown here is derived from an EMBL/GenBank/DDBJ whole genome shotgun (WGS) entry which is preliminary data.</text>
</comment>
<evidence type="ECO:0000313" key="1">
    <source>
        <dbReference type="EMBL" id="KYF71324.1"/>
    </source>
</evidence>
<dbReference type="Proteomes" id="UP000075260">
    <property type="component" value="Unassembled WGS sequence"/>
</dbReference>
<dbReference type="AlphaFoldDB" id="A0A150QTL9"/>
<organism evidence="1 2">
    <name type="scientific">Sorangium cellulosum</name>
    <name type="common">Polyangium cellulosum</name>
    <dbReference type="NCBI Taxonomy" id="56"/>
    <lineage>
        <taxon>Bacteria</taxon>
        <taxon>Pseudomonadati</taxon>
        <taxon>Myxococcota</taxon>
        <taxon>Polyangia</taxon>
        <taxon>Polyangiales</taxon>
        <taxon>Polyangiaceae</taxon>
        <taxon>Sorangium</taxon>
    </lineage>
</organism>
<accession>A0A150QTL9</accession>
<protein>
    <submittedName>
        <fullName evidence="1">Uncharacterized protein</fullName>
    </submittedName>
</protein>
<name>A0A150QTL9_SORCE</name>
<proteinExistence type="predicted"/>
<dbReference type="RefSeq" id="WP_061607046.1">
    <property type="nucleotide sequence ID" value="NZ_JEMA01000342.1"/>
</dbReference>
<evidence type="ECO:0000313" key="2">
    <source>
        <dbReference type="Proteomes" id="UP000075260"/>
    </source>
</evidence>
<reference evidence="1 2" key="1">
    <citation type="submission" date="2014-02" db="EMBL/GenBank/DDBJ databases">
        <title>The small core and large imbalanced accessory genome model reveals a collaborative survival strategy of Sorangium cellulosum strains in nature.</title>
        <authorList>
            <person name="Han K."/>
            <person name="Peng R."/>
            <person name="Blom J."/>
            <person name="Li Y.-Z."/>
        </authorList>
    </citation>
    <scope>NUCLEOTIDE SEQUENCE [LARGE SCALE GENOMIC DNA]</scope>
    <source>
        <strain evidence="1 2">So0008-312</strain>
    </source>
</reference>
<dbReference type="EMBL" id="JEMA01000342">
    <property type="protein sequence ID" value="KYF71324.1"/>
    <property type="molecule type" value="Genomic_DNA"/>
</dbReference>